<comment type="caution">
    <text evidence="7">The sequence shown here is derived from an EMBL/GenBank/DDBJ whole genome shotgun (WGS) entry which is preliminary data.</text>
</comment>
<evidence type="ECO:0000256" key="3">
    <source>
        <dbReference type="ARBA" id="ARBA00005709"/>
    </source>
</evidence>
<protein>
    <submittedName>
        <fullName evidence="7">Flagellar hook-associated protein 3 FlgL</fullName>
    </submittedName>
</protein>
<keyword evidence="7" id="KW-0969">Cilium</keyword>
<dbReference type="RefSeq" id="WP_008103076.1">
    <property type="nucleotide sequence ID" value="NZ_FOSD01000001.1"/>
</dbReference>
<evidence type="ECO:0000313" key="8">
    <source>
        <dbReference type="Proteomes" id="UP000198841"/>
    </source>
</evidence>
<dbReference type="PANTHER" id="PTHR42792:SF1">
    <property type="entry name" value="FLAGELLAR HOOK-ASSOCIATED PROTEIN 3"/>
    <property type="match status" value="1"/>
</dbReference>
<dbReference type="NCBIfam" id="TIGR02550">
    <property type="entry name" value="flagell_flgL"/>
    <property type="match status" value="1"/>
</dbReference>
<keyword evidence="8" id="KW-1185">Reference proteome</keyword>
<proteinExistence type="inferred from homology"/>
<evidence type="ECO:0000313" key="7">
    <source>
        <dbReference type="EMBL" id="SFJ41253.1"/>
    </source>
</evidence>
<keyword evidence="5" id="KW-0975">Bacterial flagellum</keyword>
<dbReference type="PANTHER" id="PTHR42792">
    <property type="entry name" value="FLAGELLIN"/>
    <property type="match status" value="1"/>
</dbReference>
<sequence length="322" mass="34304">MRLSTNMIFNQQVRGITDSQASWLKVGEQLSTGLRVSNPSDDPIAASRAVVLSQSQAKSSQYATARSFADQSLSMEENSLSSVTSSIQDAQTMIVYGSTGTLSDDDRASIATKLQGIRDQLLNQANSRDGNGRYIFAGYQTDVAPFSDAGAPTGVTYVGGTDAITQKVDDGRTMAVSSAGSSVFMSLTSNAKAEPDGSPSETNLFNMLDSAIAALNTPQDDADDATKQVFQDAMDKSNRGLSNSLNNVLAVRSAVGSQLAELDTLDAQGDDRDTIMASQMTDLVQVDYTQAISSYTMQQTALQASYKTFTDMSKLSLFQLNS</sequence>
<evidence type="ECO:0000259" key="6">
    <source>
        <dbReference type="Pfam" id="PF00669"/>
    </source>
</evidence>
<dbReference type="EMBL" id="FOSD01000001">
    <property type="protein sequence ID" value="SFJ41253.1"/>
    <property type="molecule type" value="Genomic_DNA"/>
</dbReference>
<evidence type="ECO:0000256" key="1">
    <source>
        <dbReference type="ARBA" id="ARBA00004365"/>
    </source>
</evidence>
<comment type="similarity">
    <text evidence="3">Belongs to the bacterial flagellin family.</text>
</comment>
<dbReference type="SUPFAM" id="SSF64518">
    <property type="entry name" value="Phase 1 flagellin"/>
    <property type="match status" value="1"/>
</dbReference>
<dbReference type="InterPro" id="IPR001492">
    <property type="entry name" value="Flagellin"/>
</dbReference>
<evidence type="ECO:0000256" key="2">
    <source>
        <dbReference type="ARBA" id="ARBA00004613"/>
    </source>
</evidence>
<keyword evidence="4" id="KW-0964">Secreted</keyword>
<accession>A0A1I3R3R9</accession>
<dbReference type="Gene3D" id="1.20.1330.10">
    <property type="entry name" value="f41 fragment of flagellin, N-terminal domain"/>
    <property type="match status" value="1"/>
</dbReference>
<organism evidence="7 8">
    <name type="scientific">Candidatus Pantoea symbiotica</name>
    <dbReference type="NCBI Taxonomy" id="1884370"/>
    <lineage>
        <taxon>Bacteria</taxon>
        <taxon>Pseudomonadati</taxon>
        <taxon>Pseudomonadota</taxon>
        <taxon>Gammaproteobacteria</taxon>
        <taxon>Enterobacterales</taxon>
        <taxon>Erwiniaceae</taxon>
        <taxon>Pantoea</taxon>
    </lineage>
</organism>
<evidence type="ECO:0000256" key="4">
    <source>
        <dbReference type="ARBA" id="ARBA00022525"/>
    </source>
</evidence>
<evidence type="ECO:0000256" key="5">
    <source>
        <dbReference type="ARBA" id="ARBA00023143"/>
    </source>
</evidence>
<keyword evidence="7" id="KW-0966">Cell projection</keyword>
<keyword evidence="7" id="KW-0282">Flagellum</keyword>
<dbReference type="InterPro" id="IPR013384">
    <property type="entry name" value="Flagell_FlgL"/>
</dbReference>
<dbReference type="Pfam" id="PF00669">
    <property type="entry name" value="Flagellin_N"/>
    <property type="match status" value="1"/>
</dbReference>
<comment type="subcellular location">
    <subcellularLocation>
        <location evidence="1">Bacterial flagellum</location>
    </subcellularLocation>
    <subcellularLocation>
        <location evidence="2">Secreted</location>
    </subcellularLocation>
</comment>
<name>A0A1I3R3R9_9GAMM</name>
<reference evidence="7 8" key="1">
    <citation type="submission" date="2016-10" db="EMBL/GenBank/DDBJ databases">
        <authorList>
            <person name="Varghese N."/>
            <person name="Submissions S."/>
        </authorList>
    </citation>
    <scope>NUCLEOTIDE SEQUENCE [LARGE SCALE GENOMIC DNA]</scope>
    <source>
        <strain evidence="7 8">YR512</strain>
    </source>
</reference>
<gene>
    <name evidence="7" type="ORF">SAMN05518863_101395</name>
</gene>
<dbReference type="Proteomes" id="UP000198841">
    <property type="component" value="Unassembled WGS sequence"/>
</dbReference>
<dbReference type="InterPro" id="IPR001029">
    <property type="entry name" value="Flagellin_N"/>
</dbReference>
<feature type="domain" description="Flagellin N-terminal" evidence="6">
    <location>
        <begin position="4"/>
        <end position="141"/>
    </location>
</feature>